<comment type="catalytic activity">
    <reaction evidence="8 10">
        <text>dITP + H2O = dIMP + diphosphate + H(+)</text>
        <dbReference type="Rhea" id="RHEA:28342"/>
        <dbReference type="ChEBI" id="CHEBI:15377"/>
        <dbReference type="ChEBI" id="CHEBI:15378"/>
        <dbReference type="ChEBI" id="CHEBI:33019"/>
        <dbReference type="ChEBI" id="CHEBI:61194"/>
        <dbReference type="ChEBI" id="CHEBI:61382"/>
        <dbReference type="EC" id="3.6.1.66"/>
    </reaction>
</comment>
<gene>
    <name evidence="12" type="ORF">SAMN04488516_10829</name>
</gene>
<dbReference type="AlphaFoldDB" id="A0A1H0EKR5"/>
<dbReference type="RefSeq" id="WP_092065640.1">
    <property type="nucleotide sequence ID" value="NZ_FNIN01000008.1"/>
</dbReference>
<comment type="cofactor">
    <cofactor evidence="10">
        <name>Mg(2+)</name>
        <dbReference type="ChEBI" id="CHEBI:18420"/>
    </cofactor>
    <text evidence="10">Binds 1 Mg(2+) ion per subunit.</text>
</comment>
<evidence type="ECO:0000313" key="12">
    <source>
        <dbReference type="EMBL" id="SDN82886.1"/>
    </source>
</evidence>
<dbReference type="GO" id="GO:0009117">
    <property type="term" value="P:nucleotide metabolic process"/>
    <property type="evidence" value="ECO:0007669"/>
    <property type="project" value="UniProtKB-KW"/>
</dbReference>
<evidence type="ECO:0000256" key="11">
    <source>
        <dbReference type="RuleBase" id="RU003781"/>
    </source>
</evidence>
<evidence type="ECO:0000256" key="1">
    <source>
        <dbReference type="ARBA" id="ARBA00008023"/>
    </source>
</evidence>
<organism evidence="12 13">
    <name type="scientific">Desulfonauticus submarinus</name>
    <dbReference type="NCBI Taxonomy" id="206665"/>
    <lineage>
        <taxon>Bacteria</taxon>
        <taxon>Pseudomonadati</taxon>
        <taxon>Thermodesulfobacteriota</taxon>
        <taxon>Desulfovibrionia</taxon>
        <taxon>Desulfovibrionales</taxon>
        <taxon>Desulfonauticaceae</taxon>
        <taxon>Desulfonauticus</taxon>
    </lineage>
</organism>
<evidence type="ECO:0000256" key="5">
    <source>
        <dbReference type="ARBA" id="ARBA00022801"/>
    </source>
</evidence>
<keyword evidence="13" id="KW-1185">Reference proteome</keyword>
<feature type="binding site" evidence="10">
    <location>
        <begin position="151"/>
        <end position="154"/>
    </location>
    <ligand>
        <name>substrate</name>
    </ligand>
</feature>
<protein>
    <recommendedName>
        <fullName evidence="10">dITP/XTP pyrophosphatase</fullName>
        <ecNumber evidence="10">3.6.1.66</ecNumber>
    </recommendedName>
    <alternativeName>
        <fullName evidence="10">Non-canonical purine NTP pyrophosphatase</fullName>
    </alternativeName>
    <alternativeName>
        <fullName evidence="10">Non-standard purine NTP pyrophosphatase</fullName>
    </alternativeName>
    <alternativeName>
        <fullName evidence="10">Nucleoside-triphosphate diphosphatase</fullName>
    </alternativeName>
    <alternativeName>
        <fullName evidence="10">Nucleoside-triphosphate pyrophosphatase</fullName>
        <shortName evidence="10">NTPase</shortName>
    </alternativeName>
</protein>
<dbReference type="HAMAP" id="MF_01405">
    <property type="entry name" value="Non_canon_purine_NTPase"/>
    <property type="match status" value="1"/>
</dbReference>
<dbReference type="CDD" id="cd00515">
    <property type="entry name" value="HAM1"/>
    <property type="match status" value="1"/>
</dbReference>
<evidence type="ECO:0000256" key="7">
    <source>
        <dbReference type="ARBA" id="ARBA00023080"/>
    </source>
</evidence>
<evidence type="ECO:0000256" key="6">
    <source>
        <dbReference type="ARBA" id="ARBA00022842"/>
    </source>
</evidence>
<dbReference type="Pfam" id="PF01725">
    <property type="entry name" value="Ham1p_like"/>
    <property type="match status" value="1"/>
</dbReference>
<dbReference type="PANTHER" id="PTHR11067">
    <property type="entry name" value="INOSINE TRIPHOSPHATE PYROPHOSPHATASE/HAM1 PROTEIN"/>
    <property type="match status" value="1"/>
</dbReference>
<dbReference type="GO" id="GO:0035870">
    <property type="term" value="F:dITP diphosphatase activity"/>
    <property type="evidence" value="ECO:0007669"/>
    <property type="project" value="UniProtKB-UniRule"/>
</dbReference>
<comment type="similarity">
    <text evidence="1 10 11">Belongs to the HAM1 NTPase family.</text>
</comment>
<dbReference type="FunFam" id="3.90.950.10:FF:000001">
    <property type="entry name" value="dITP/XTP pyrophosphatase"/>
    <property type="match status" value="1"/>
</dbReference>
<keyword evidence="5 10" id="KW-0378">Hydrolase</keyword>
<dbReference type="InterPro" id="IPR002637">
    <property type="entry name" value="RdgB/HAM1"/>
</dbReference>
<feature type="binding site" evidence="10">
    <location>
        <begin position="7"/>
        <end position="12"/>
    </location>
    <ligand>
        <name>substrate</name>
    </ligand>
</feature>
<comment type="function">
    <text evidence="10">Pyrophosphatase that catalyzes the hydrolysis of nucleoside triphosphates to their monophosphate derivatives, with a high preference for the non-canonical purine nucleotides XTP (xanthosine triphosphate), dITP (deoxyinosine triphosphate) and ITP. Seems to function as a house-cleaning enzyme that removes non-canonical purine nucleotides from the nucleotide pool, thus preventing their incorporation into DNA/RNA and avoiding chromosomal lesions.</text>
</comment>
<feature type="binding site" evidence="10">
    <location>
        <position position="68"/>
    </location>
    <ligand>
        <name>Mg(2+)</name>
        <dbReference type="ChEBI" id="CHEBI:18420"/>
    </ligand>
</feature>
<comment type="caution">
    <text evidence="10">Lacks conserved residue(s) required for the propagation of feature annotation.</text>
</comment>
<evidence type="ECO:0000256" key="4">
    <source>
        <dbReference type="ARBA" id="ARBA00022741"/>
    </source>
</evidence>
<reference evidence="12 13" key="1">
    <citation type="submission" date="2016-10" db="EMBL/GenBank/DDBJ databases">
        <authorList>
            <person name="de Groot N.N."/>
        </authorList>
    </citation>
    <scope>NUCLEOTIDE SEQUENCE [LARGE SCALE GENOMIC DNA]</scope>
    <source>
        <strain evidence="12 13">DSM 15269</strain>
    </source>
</reference>
<dbReference type="STRING" id="206665.SAMN04488516_10829"/>
<feature type="binding site" evidence="10">
    <location>
        <position position="174"/>
    </location>
    <ligand>
        <name>substrate</name>
    </ligand>
</feature>
<keyword evidence="4 10" id="KW-0547">Nucleotide-binding</keyword>
<evidence type="ECO:0000256" key="2">
    <source>
        <dbReference type="ARBA" id="ARBA00011738"/>
    </source>
</evidence>
<dbReference type="GO" id="GO:0009146">
    <property type="term" value="P:purine nucleoside triphosphate catabolic process"/>
    <property type="evidence" value="ECO:0007669"/>
    <property type="project" value="UniProtKB-UniRule"/>
</dbReference>
<dbReference type="EC" id="3.6.1.66" evidence="10"/>
<evidence type="ECO:0000313" key="13">
    <source>
        <dbReference type="Proteomes" id="UP000199602"/>
    </source>
</evidence>
<dbReference type="InterPro" id="IPR029001">
    <property type="entry name" value="ITPase-like_fam"/>
</dbReference>
<evidence type="ECO:0000256" key="8">
    <source>
        <dbReference type="ARBA" id="ARBA00051875"/>
    </source>
</evidence>
<dbReference type="GO" id="GO:0036220">
    <property type="term" value="F:ITP diphosphatase activity"/>
    <property type="evidence" value="ECO:0007669"/>
    <property type="project" value="UniProtKB-UniRule"/>
</dbReference>
<dbReference type="NCBIfam" id="NF011397">
    <property type="entry name" value="PRK14822.1"/>
    <property type="match status" value="1"/>
</dbReference>
<dbReference type="GO" id="GO:0005829">
    <property type="term" value="C:cytosol"/>
    <property type="evidence" value="ECO:0007669"/>
    <property type="project" value="TreeGrafter"/>
</dbReference>
<dbReference type="GO" id="GO:0046872">
    <property type="term" value="F:metal ion binding"/>
    <property type="evidence" value="ECO:0007669"/>
    <property type="project" value="UniProtKB-KW"/>
</dbReference>
<dbReference type="Proteomes" id="UP000199602">
    <property type="component" value="Unassembled WGS sequence"/>
</dbReference>
<dbReference type="GO" id="GO:0000166">
    <property type="term" value="F:nucleotide binding"/>
    <property type="evidence" value="ECO:0007669"/>
    <property type="project" value="UniProtKB-KW"/>
</dbReference>
<dbReference type="GO" id="GO:0017111">
    <property type="term" value="F:ribonucleoside triphosphate phosphatase activity"/>
    <property type="evidence" value="ECO:0007669"/>
    <property type="project" value="InterPro"/>
</dbReference>
<dbReference type="GO" id="GO:0036222">
    <property type="term" value="F:XTP diphosphatase activity"/>
    <property type="evidence" value="ECO:0007669"/>
    <property type="project" value="UniProtKB-UniRule"/>
</dbReference>
<feature type="active site" description="Proton acceptor" evidence="10">
    <location>
        <position position="68"/>
    </location>
</feature>
<dbReference type="PANTHER" id="PTHR11067:SF9">
    <property type="entry name" value="INOSINE TRIPHOSPHATE PYROPHOSPHATASE"/>
    <property type="match status" value="1"/>
</dbReference>
<evidence type="ECO:0000256" key="9">
    <source>
        <dbReference type="ARBA" id="ARBA00052017"/>
    </source>
</evidence>
<dbReference type="EMBL" id="FNIN01000008">
    <property type="protein sequence ID" value="SDN82886.1"/>
    <property type="molecule type" value="Genomic_DNA"/>
</dbReference>
<proteinExistence type="inferred from homology"/>
<comment type="catalytic activity">
    <reaction evidence="10">
        <text>ITP + H2O = IMP + diphosphate + H(+)</text>
        <dbReference type="Rhea" id="RHEA:29399"/>
        <dbReference type="ChEBI" id="CHEBI:15377"/>
        <dbReference type="ChEBI" id="CHEBI:15378"/>
        <dbReference type="ChEBI" id="CHEBI:33019"/>
        <dbReference type="ChEBI" id="CHEBI:58053"/>
        <dbReference type="ChEBI" id="CHEBI:61402"/>
        <dbReference type="EC" id="3.6.1.66"/>
    </reaction>
</comment>
<keyword evidence="7 10" id="KW-0546">Nucleotide metabolism</keyword>
<keyword evidence="6 10" id="KW-0460">Magnesium</keyword>
<accession>A0A1H0EKR5</accession>
<feature type="binding site" evidence="10">
    <location>
        <begin position="179"/>
        <end position="180"/>
    </location>
    <ligand>
        <name>substrate</name>
    </ligand>
</feature>
<feature type="binding site" evidence="10">
    <location>
        <position position="69"/>
    </location>
    <ligand>
        <name>substrate</name>
    </ligand>
</feature>
<dbReference type="NCBIfam" id="TIGR00042">
    <property type="entry name" value="RdgB/HAM1 family non-canonical purine NTP pyrophosphatase"/>
    <property type="match status" value="1"/>
</dbReference>
<dbReference type="Gene3D" id="3.90.950.10">
    <property type="match status" value="1"/>
</dbReference>
<dbReference type="SUPFAM" id="SSF52972">
    <property type="entry name" value="ITPase-like"/>
    <property type="match status" value="1"/>
</dbReference>
<comment type="subunit">
    <text evidence="2 10">Homodimer.</text>
</comment>
<evidence type="ECO:0000256" key="10">
    <source>
        <dbReference type="HAMAP-Rule" id="MF_01405"/>
    </source>
</evidence>
<comment type="catalytic activity">
    <reaction evidence="9 10">
        <text>XTP + H2O = XMP + diphosphate + H(+)</text>
        <dbReference type="Rhea" id="RHEA:28610"/>
        <dbReference type="ChEBI" id="CHEBI:15377"/>
        <dbReference type="ChEBI" id="CHEBI:15378"/>
        <dbReference type="ChEBI" id="CHEBI:33019"/>
        <dbReference type="ChEBI" id="CHEBI:57464"/>
        <dbReference type="ChEBI" id="CHEBI:61314"/>
        <dbReference type="EC" id="3.6.1.66"/>
    </reaction>
</comment>
<evidence type="ECO:0000256" key="3">
    <source>
        <dbReference type="ARBA" id="ARBA00022723"/>
    </source>
</evidence>
<keyword evidence="3 10" id="KW-0479">Metal-binding</keyword>
<dbReference type="OrthoDB" id="9807456at2"/>
<name>A0A1H0EKR5_9BACT</name>
<sequence>MKIVLATTNKGKIQEIKKLLQDYDLTLLSLKDFKLGPIPETGKTFKENALLKARTVSEKTGEIALADDSGLVVPYLNGEPGVYSARYSGDNATDAQNNAKLLKKLKNTSLKDRQAFFICVIALWTPGGKHFCVEGKWEGFIATHPKGEHGFGYDPIFVDKQTGLHAAQLSLEQKNKISHRAKALQAFLKKWPEFLKNLKES</sequence>
<dbReference type="InterPro" id="IPR020922">
    <property type="entry name" value="dITP/XTP_pyrophosphatase"/>
</dbReference>